<keyword evidence="1" id="KW-1133">Transmembrane helix</keyword>
<keyword evidence="1" id="KW-0812">Transmembrane</keyword>
<name>A0A642PJH9_9BACT</name>
<reference evidence="2" key="1">
    <citation type="journal article" date="2019" name="Nat. Med.">
        <title>A library of human gut bacterial isolates paired with longitudinal multiomics data enables mechanistic microbiome research.</title>
        <authorList>
            <person name="Poyet M."/>
            <person name="Groussin M."/>
            <person name="Gibbons S.M."/>
            <person name="Avila-Pacheco J."/>
            <person name="Jiang X."/>
            <person name="Kearney S.M."/>
            <person name="Perrotta A.R."/>
            <person name="Berdy B."/>
            <person name="Zhao S."/>
            <person name="Lieberman T.D."/>
            <person name="Swanson P.K."/>
            <person name="Smith M."/>
            <person name="Roesemann S."/>
            <person name="Alexander J.E."/>
            <person name="Rich S.A."/>
            <person name="Livny J."/>
            <person name="Vlamakis H."/>
            <person name="Clish C."/>
            <person name="Bullock K."/>
            <person name="Deik A."/>
            <person name="Scott J."/>
            <person name="Pierce K.A."/>
            <person name="Xavier R.J."/>
            <person name="Alm E.J."/>
        </authorList>
    </citation>
    <scope>NUCLEOTIDE SEQUENCE [LARGE SCALE GENOMIC DNA]</scope>
    <source>
        <strain evidence="2">BIOML-A8</strain>
    </source>
</reference>
<keyword evidence="1" id="KW-0472">Membrane</keyword>
<organism evidence="2">
    <name type="scientific">Phocaeicola dorei</name>
    <dbReference type="NCBI Taxonomy" id="357276"/>
    <lineage>
        <taxon>Bacteria</taxon>
        <taxon>Pseudomonadati</taxon>
        <taxon>Bacteroidota</taxon>
        <taxon>Bacteroidia</taxon>
        <taxon>Bacteroidales</taxon>
        <taxon>Bacteroidaceae</taxon>
        <taxon>Phocaeicola</taxon>
    </lineage>
</organism>
<dbReference type="AlphaFoldDB" id="A0A642PJH9"/>
<proteinExistence type="predicted"/>
<evidence type="ECO:0000256" key="1">
    <source>
        <dbReference type="SAM" id="Phobius"/>
    </source>
</evidence>
<protein>
    <submittedName>
        <fullName evidence="2">ABC transporter</fullName>
    </submittedName>
</protein>
<feature type="transmembrane region" description="Helical" evidence="1">
    <location>
        <begin position="35"/>
        <end position="51"/>
    </location>
</feature>
<evidence type="ECO:0000313" key="2">
    <source>
        <dbReference type="EMBL" id="KAA5376951.1"/>
    </source>
</evidence>
<dbReference type="EMBL" id="VVZE01000275">
    <property type="protein sequence ID" value="KAA5376951.1"/>
    <property type="molecule type" value="Genomic_DNA"/>
</dbReference>
<comment type="caution">
    <text evidence="2">The sequence shown here is derived from an EMBL/GenBank/DDBJ whole genome shotgun (WGS) entry which is preliminary data.</text>
</comment>
<sequence>MNRIFHARIAMGQYLFLILIGILAVYMLWYKSPFLAAIFMLWLVVIIEKLIHTTYTV</sequence>
<feature type="transmembrane region" description="Helical" evidence="1">
    <location>
        <begin position="12"/>
        <end position="29"/>
    </location>
</feature>
<gene>
    <name evidence="2" type="ORF">F2Y44_24605</name>
</gene>
<accession>A0A642PJH9</accession>
<feature type="non-terminal residue" evidence="2">
    <location>
        <position position="57"/>
    </location>
</feature>